<dbReference type="InterPro" id="IPR048962">
    <property type="entry name" value="ARIH1-like_UBL"/>
</dbReference>
<dbReference type="FunFam" id="1.20.120.1750:FF:000007">
    <property type="entry name" value="RBR-type E3 ubiquitin transferase"/>
    <property type="match status" value="1"/>
</dbReference>
<feature type="compositionally biased region" description="Polar residues" evidence="10">
    <location>
        <begin position="1"/>
        <end position="10"/>
    </location>
</feature>
<dbReference type="PROSITE" id="PS51873">
    <property type="entry name" value="TRIAD"/>
    <property type="match status" value="1"/>
</dbReference>
<feature type="compositionally biased region" description="Acidic residues" evidence="10">
    <location>
        <begin position="14"/>
        <end position="32"/>
    </location>
</feature>
<evidence type="ECO:0000256" key="3">
    <source>
        <dbReference type="ARBA" id="ARBA00022679"/>
    </source>
</evidence>
<gene>
    <name evidence="13" type="ORF">FB192DRAFT_1357207</name>
</gene>
<dbReference type="Pfam" id="PF22191">
    <property type="entry name" value="IBR_1"/>
    <property type="match status" value="1"/>
</dbReference>
<accession>A0A8H4F678</accession>
<dbReference type="GO" id="GO:0016567">
    <property type="term" value="P:protein ubiquitination"/>
    <property type="evidence" value="ECO:0007669"/>
    <property type="project" value="InterPro"/>
</dbReference>
<dbReference type="InterPro" id="IPR002867">
    <property type="entry name" value="IBR_dom"/>
</dbReference>
<evidence type="ECO:0000256" key="1">
    <source>
        <dbReference type="ARBA" id="ARBA00001798"/>
    </source>
</evidence>
<dbReference type="Gene3D" id="1.20.120.1750">
    <property type="match status" value="1"/>
</dbReference>
<evidence type="ECO:0000256" key="10">
    <source>
        <dbReference type="SAM" id="MobiDB-lite"/>
    </source>
</evidence>
<proteinExistence type="predicted"/>
<dbReference type="InterPro" id="IPR017907">
    <property type="entry name" value="Znf_RING_CS"/>
</dbReference>
<keyword evidence="8" id="KW-0862">Zinc</keyword>
<keyword evidence="3" id="KW-0808">Transferase</keyword>
<comment type="catalytic activity">
    <reaction evidence="1">
        <text>[E2 ubiquitin-conjugating enzyme]-S-ubiquitinyl-L-cysteine + [acceptor protein]-L-lysine = [E2 ubiquitin-conjugating enzyme]-L-cysteine + [acceptor protein]-N(6)-ubiquitinyl-L-lysine.</text>
        <dbReference type="EC" id="2.3.2.31"/>
    </reaction>
</comment>
<evidence type="ECO:0000256" key="8">
    <source>
        <dbReference type="ARBA" id="ARBA00022833"/>
    </source>
</evidence>
<dbReference type="Pfam" id="PF01485">
    <property type="entry name" value="IBR"/>
    <property type="match status" value="1"/>
</dbReference>
<dbReference type="Proteomes" id="UP000469890">
    <property type="component" value="Unassembled WGS sequence"/>
</dbReference>
<dbReference type="SMART" id="SM00184">
    <property type="entry name" value="RING"/>
    <property type="match status" value="3"/>
</dbReference>
<dbReference type="CDD" id="cd20346">
    <property type="entry name" value="BRcat_RBR_ANKIB1"/>
    <property type="match status" value="1"/>
</dbReference>
<dbReference type="AlphaFoldDB" id="A0A8H4F678"/>
<dbReference type="InterPro" id="IPR047556">
    <property type="entry name" value="Rcat_RBR_TRIAD1"/>
</dbReference>
<evidence type="ECO:0000259" key="12">
    <source>
        <dbReference type="PROSITE" id="PS51873"/>
    </source>
</evidence>
<evidence type="ECO:0000256" key="9">
    <source>
        <dbReference type="PROSITE-ProRule" id="PRU00175"/>
    </source>
</evidence>
<evidence type="ECO:0000256" key="6">
    <source>
        <dbReference type="ARBA" id="ARBA00022771"/>
    </source>
</evidence>
<dbReference type="SUPFAM" id="SSF57850">
    <property type="entry name" value="RING/U-box"/>
    <property type="match status" value="3"/>
</dbReference>
<dbReference type="SMART" id="SM00647">
    <property type="entry name" value="IBR"/>
    <property type="match status" value="2"/>
</dbReference>
<dbReference type="CDD" id="cd20360">
    <property type="entry name" value="Rcat_RBR_TRIAD1"/>
    <property type="match status" value="1"/>
</dbReference>
<dbReference type="InterPro" id="IPR001841">
    <property type="entry name" value="Znf_RING"/>
</dbReference>
<evidence type="ECO:0000256" key="5">
    <source>
        <dbReference type="ARBA" id="ARBA00022737"/>
    </source>
</evidence>
<keyword evidence="5" id="KW-0677">Repeat</keyword>
<feature type="domain" description="RING-type" evidence="11">
    <location>
        <begin position="185"/>
        <end position="230"/>
    </location>
</feature>
<dbReference type="GO" id="GO:0008270">
    <property type="term" value="F:zinc ion binding"/>
    <property type="evidence" value="ECO:0007669"/>
    <property type="project" value="UniProtKB-KW"/>
</dbReference>
<dbReference type="FunFam" id="3.30.40.10:FF:000019">
    <property type="entry name" value="RBR-type E3 ubiquitin transferase"/>
    <property type="match status" value="1"/>
</dbReference>
<evidence type="ECO:0000313" key="13">
    <source>
        <dbReference type="EMBL" id="KAF1807736.1"/>
    </source>
</evidence>
<comment type="caution">
    <text evidence="13">The sequence shown here is derived from an EMBL/GenBank/DDBJ whole genome shotgun (WGS) entry which is preliminary data.</text>
</comment>
<evidence type="ECO:0000313" key="14">
    <source>
        <dbReference type="Proteomes" id="UP000469890"/>
    </source>
</evidence>
<keyword evidence="7" id="KW-0833">Ubl conjugation pathway</keyword>
<dbReference type="PANTHER" id="PTHR11685">
    <property type="entry name" value="RBR FAMILY RING FINGER AND IBR DOMAIN-CONTAINING"/>
    <property type="match status" value="1"/>
</dbReference>
<feature type="region of interest" description="Disordered" evidence="10">
    <location>
        <begin position="1"/>
        <end position="82"/>
    </location>
</feature>
<dbReference type="PROSITE" id="PS00518">
    <property type="entry name" value="ZF_RING_1"/>
    <property type="match status" value="2"/>
</dbReference>
<dbReference type="Pfam" id="PF21235">
    <property type="entry name" value="UBA_ARI1"/>
    <property type="match status" value="1"/>
</dbReference>
<name>A0A8H4F678_MUCCL</name>
<evidence type="ECO:0000256" key="4">
    <source>
        <dbReference type="ARBA" id="ARBA00022723"/>
    </source>
</evidence>
<keyword evidence="6 9" id="KW-0863">Zinc-finger</keyword>
<organism evidence="13 14">
    <name type="scientific">Mucor circinelloides f. lusitanicus</name>
    <name type="common">Mucor racemosus var. lusitanicus</name>
    <dbReference type="NCBI Taxonomy" id="29924"/>
    <lineage>
        <taxon>Eukaryota</taxon>
        <taxon>Fungi</taxon>
        <taxon>Fungi incertae sedis</taxon>
        <taxon>Mucoromycota</taxon>
        <taxon>Mucoromycotina</taxon>
        <taxon>Mucoromycetes</taxon>
        <taxon>Mucorales</taxon>
        <taxon>Mucorineae</taxon>
        <taxon>Mucoraceae</taxon>
        <taxon>Mucor</taxon>
    </lineage>
</organism>
<dbReference type="EC" id="2.3.2.31" evidence="2"/>
<sequence length="557" mass="63776">MSYIGASQENPIELLEDSDQDDMMMEDDEDGSVFESKGSFYSADLEDMQSDEDFDGFDDNEDDDDDDAIFSGGSEDSDADMDDSMIFHDKSATEEAKYKVNFAAKDVDKLRIMQKDTVNQVASLLAIKPHTSTILLHHFCWNKEKLIEKYIEDPDKVLVDAGICVASGSNGSSSKRDRSNALFECEICCNDEPGLETVSLPCAHLFCMDCYSYYLSDKVKQGEATNIQCPQEGCKAAVDEATLKVVLDKDMYIRYQSLLDKVYVQDNPNLKWCTAPDCTYAIECDISKNSLSTIVPTVACECGHVMCFGCDHENHQPANCVMVKDWWRRKEEDSATATWISSHTKDCPKCQSPIEKNGGCNHMWCKQCKHEFCWVCLGDWKTHSGQAYNCNRYREDTAGLSKKRASLERYLHYWTRYTNHQNSSKLDQALYHKTESAMLQVQNTSDLTWIEVQFLKRAVDMIVQSRNTLKWSYVMAYYMDKDNQKTIFEDNQRDLEVATEQLSELLETPIQSENIADLRKRVLDKSVYVSQRHNTLIKDTAKGLYDGRWEFKDGRDL</sequence>
<keyword evidence="4" id="KW-0479">Metal-binding</keyword>
<dbReference type="Gene3D" id="3.30.40.10">
    <property type="entry name" value="Zinc/RING finger domain, C3HC4 (zinc finger)"/>
    <property type="match status" value="1"/>
</dbReference>
<feature type="compositionally biased region" description="Acidic residues" evidence="10">
    <location>
        <begin position="44"/>
        <end position="68"/>
    </location>
</feature>
<dbReference type="InterPro" id="IPR013083">
    <property type="entry name" value="Znf_RING/FYVE/PHD"/>
</dbReference>
<reference evidence="13 14" key="1">
    <citation type="submission" date="2019-09" db="EMBL/GenBank/DDBJ databases">
        <authorList>
            <consortium name="DOE Joint Genome Institute"/>
            <person name="Mondo S.J."/>
            <person name="Navarro-Mendoza M.I."/>
            <person name="Perez-Arques C."/>
            <person name="Panchal S."/>
            <person name="Nicolas F.E."/>
            <person name="Ganguly P."/>
            <person name="Pangilinan J."/>
            <person name="Grigoriev I."/>
            <person name="Heitman J."/>
            <person name="Sanya K."/>
            <person name="Garre V."/>
        </authorList>
    </citation>
    <scope>NUCLEOTIDE SEQUENCE [LARGE SCALE GENOMIC DNA]</scope>
    <source>
        <strain evidence="13 14">MU402</strain>
    </source>
</reference>
<dbReference type="PROSITE" id="PS50089">
    <property type="entry name" value="ZF_RING_2"/>
    <property type="match status" value="1"/>
</dbReference>
<dbReference type="InterPro" id="IPR044066">
    <property type="entry name" value="TRIAD_supradom"/>
</dbReference>
<evidence type="ECO:0000256" key="2">
    <source>
        <dbReference type="ARBA" id="ARBA00012251"/>
    </source>
</evidence>
<dbReference type="EMBL" id="JAAECE010000001">
    <property type="protein sequence ID" value="KAF1807736.1"/>
    <property type="molecule type" value="Genomic_DNA"/>
</dbReference>
<evidence type="ECO:0000256" key="7">
    <source>
        <dbReference type="ARBA" id="ARBA00022786"/>
    </source>
</evidence>
<feature type="domain" description="RING-type" evidence="12">
    <location>
        <begin position="181"/>
        <end position="394"/>
    </location>
</feature>
<dbReference type="InterPro" id="IPR045840">
    <property type="entry name" value="Ariadne"/>
</dbReference>
<protein>
    <recommendedName>
        <fullName evidence="2">RBR-type E3 ubiquitin transferase</fullName>
        <ecNumber evidence="2">2.3.2.31</ecNumber>
    </recommendedName>
</protein>
<evidence type="ECO:0000259" key="11">
    <source>
        <dbReference type="PROSITE" id="PS50089"/>
    </source>
</evidence>
<dbReference type="Pfam" id="PF19422">
    <property type="entry name" value="Ariadne"/>
    <property type="match status" value="1"/>
</dbReference>
<dbReference type="InterPro" id="IPR031127">
    <property type="entry name" value="E3_UB_ligase_RBR"/>
</dbReference>
<dbReference type="GO" id="GO:0061630">
    <property type="term" value="F:ubiquitin protein ligase activity"/>
    <property type="evidence" value="ECO:0007669"/>
    <property type="project" value="UniProtKB-EC"/>
</dbReference>